<keyword evidence="2" id="KW-1185">Reference proteome</keyword>
<sequence length="259" mass="30949">MSYFVSTDFIESFCIKIQKKHVDEHKKSQPMAMDIRTALDLFLDKKLDKNADILYKDTIDMEDLSLDQSASFLRGFTTQKRYHFENFIEEMKYHKITFSMTGRDGKIESRLFKQKFLALEREFDDYSYMKELFKYLYIIAVEEAKFLKTQEEIEEYHQRVGFKKDRENSPLNDVIKCVKIDDKGCNDIFIRRVKPTLSLDDYADMVMANLVKREEAQKRTINSQIELTDMEKYDKELEELKKLDEFKDNKVPGNTYRQA</sequence>
<dbReference type="Proteomes" id="UP000051530">
    <property type="component" value="Unassembled WGS sequence"/>
</dbReference>
<proteinExistence type="predicted"/>
<dbReference type="AlphaFoldDB" id="A0A0R0LUS1"/>
<evidence type="ECO:0000313" key="1">
    <source>
        <dbReference type="EMBL" id="KRH92984.1"/>
    </source>
</evidence>
<dbReference type="OrthoDB" id="10261753at2759"/>
<name>A0A0R0LUS1_9MICR</name>
<dbReference type="VEuPathDB" id="MicrosporidiaDB:M153_1816000454"/>
<organism evidence="1 2">
    <name type="scientific">Pseudoloma neurophilia</name>
    <dbReference type="NCBI Taxonomy" id="146866"/>
    <lineage>
        <taxon>Eukaryota</taxon>
        <taxon>Fungi</taxon>
        <taxon>Fungi incertae sedis</taxon>
        <taxon>Microsporidia</taxon>
        <taxon>Pseudoloma</taxon>
    </lineage>
</organism>
<evidence type="ECO:0000313" key="2">
    <source>
        <dbReference type="Proteomes" id="UP000051530"/>
    </source>
</evidence>
<protein>
    <submittedName>
        <fullName evidence="1">Uncharacterized protein</fullName>
    </submittedName>
</protein>
<dbReference type="EMBL" id="LGUB01000547">
    <property type="protein sequence ID" value="KRH92984.1"/>
    <property type="molecule type" value="Genomic_DNA"/>
</dbReference>
<gene>
    <name evidence="1" type="ORF">M153_1816000454</name>
</gene>
<accession>A0A0R0LUS1</accession>
<reference evidence="1 2" key="1">
    <citation type="submission" date="2015-07" db="EMBL/GenBank/DDBJ databases">
        <title>The genome of Pseudoloma neurophilia, a relevant intracellular parasite of the zebrafish.</title>
        <authorList>
            <person name="Ndikumana S."/>
            <person name="Pelin A."/>
            <person name="Sanders J."/>
            <person name="Corradi N."/>
        </authorList>
    </citation>
    <scope>NUCLEOTIDE SEQUENCE [LARGE SCALE GENOMIC DNA]</scope>
    <source>
        <strain evidence="1 2">MK1</strain>
    </source>
</reference>
<comment type="caution">
    <text evidence="1">The sequence shown here is derived from an EMBL/GenBank/DDBJ whole genome shotgun (WGS) entry which is preliminary data.</text>
</comment>